<protein>
    <recommendedName>
        <fullName evidence="4">Secreted protein</fullName>
    </recommendedName>
</protein>
<comment type="caution">
    <text evidence="2">The sequence shown here is derived from an EMBL/GenBank/DDBJ whole genome shotgun (WGS) entry which is preliminary data.</text>
</comment>
<dbReference type="AlphaFoldDB" id="A0A2P5I425"/>
<evidence type="ECO:0000256" key="1">
    <source>
        <dbReference type="SAM" id="SignalP"/>
    </source>
</evidence>
<dbReference type="InParanoid" id="A0A2P5I425"/>
<organism evidence="2 3">
    <name type="scientific">Diaporthe helianthi</name>
    <dbReference type="NCBI Taxonomy" id="158607"/>
    <lineage>
        <taxon>Eukaryota</taxon>
        <taxon>Fungi</taxon>
        <taxon>Dikarya</taxon>
        <taxon>Ascomycota</taxon>
        <taxon>Pezizomycotina</taxon>
        <taxon>Sordariomycetes</taxon>
        <taxon>Sordariomycetidae</taxon>
        <taxon>Diaporthales</taxon>
        <taxon>Diaporthaceae</taxon>
        <taxon>Diaporthe</taxon>
    </lineage>
</organism>
<accession>A0A2P5I425</accession>
<evidence type="ECO:0000313" key="2">
    <source>
        <dbReference type="EMBL" id="POS77241.1"/>
    </source>
</evidence>
<dbReference type="Proteomes" id="UP000094444">
    <property type="component" value="Unassembled WGS sequence"/>
</dbReference>
<feature type="signal peptide" evidence="1">
    <location>
        <begin position="1"/>
        <end position="28"/>
    </location>
</feature>
<dbReference type="EMBL" id="MAVT02000287">
    <property type="protein sequence ID" value="POS77241.1"/>
    <property type="molecule type" value="Genomic_DNA"/>
</dbReference>
<keyword evidence="3" id="KW-1185">Reference proteome</keyword>
<reference evidence="2" key="1">
    <citation type="submission" date="2017-09" db="EMBL/GenBank/DDBJ databases">
        <title>Polyketide synthases of a Diaporthe helianthi virulent isolate.</title>
        <authorList>
            <person name="Baroncelli R."/>
        </authorList>
    </citation>
    <scope>NUCLEOTIDE SEQUENCE [LARGE SCALE GENOMIC DNA]</scope>
    <source>
        <strain evidence="2">7/96</strain>
    </source>
</reference>
<dbReference type="OrthoDB" id="5243681at2759"/>
<gene>
    <name evidence="2" type="ORF">DHEL01_v204356</name>
</gene>
<feature type="chain" id="PRO_5015133676" description="Secreted protein" evidence="1">
    <location>
        <begin position="29"/>
        <end position="120"/>
    </location>
</feature>
<proteinExistence type="predicted"/>
<evidence type="ECO:0000313" key="3">
    <source>
        <dbReference type="Proteomes" id="UP000094444"/>
    </source>
</evidence>
<sequence>MAAPATSAAIALHTLTLMAYLYHRATHCRPYNGIPYSPHSTRRLSGDMPELTAAEVQPHWDKPRVILSRFEKHCSPGIRPTWMLFWRLLGLRQRWLGLMIGRKSATQQFRTMLVVVLSGF</sequence>
<evidence type="ECO:0008006" key="4">
    <source>
        <dbReference type="Google" id="ProtNLM"/>
    </source>
</evidence>
<name>A0A2P5I425_DIAHE</name>
<keyword evidence="1" id="KW-0732">Signal</keyword>